<keyword evidence="3" id="KW-1185">Reference proteome</keyword>
<evidence type="ECO:0000313" key="2">
    <source>
        <dbReference type="EMBL" id="CAH4034269.1"/>
    </source>
</evidence>
<evidence type="ECO:0000313" key="3">
    <source>
        <dbReference type="Proteomes" id="UP001152562"/>
    </source>
</evidence>
<dbReference type="EMBL" id="CALOZG010000040">
    <property type="protein sequence ID" value="CAH4034269.1"/>
    <property type="molecule type" value="Genomic_DNA"/>
</dbReference>
<dbReference type="Proteomes" id="UP001152562">
    <property type="component" value="Unassembled WGS sequence"/>
</dbReference>
<dbReference type="PANTHER" id="PTHR38681">
    <property type="entry name" value="RETROVIRUS-RELATED POL POLYPROTEIN FROM TRANSPOSON 412-LIKE PROTEIN-RELATED"/>
    <property type="match status" value="1"/>
</dbReference>
<name>A0A9P0TQM3_PIEBR</name>
<comment type="caution">
    <text evidence="2">The sequence shown here is derived from an EMBL/GenBank/DDBJ whole genome shotgun (WGS) entry which is preliminary data.</text>
</comment>
<protein>
    <submittedName>
        <fullName evidence="2">Uncharacterized protein</fullName>
    </submittedName>
</protein>
<dbReference type="PANTHER" id="PTHR38681:SF1">
    <property type="entry name" value="RETROVIRUS-RELATED POL POLYPROTEIN FROM TRANSPOSON 412-LIKE PROTEIN"/>
    <property type="match status" value="1"/>
</dbReference>
<feature type="region of interest" description="Disordered" evidence="1">
    <location>
        <begin position="199"/>
        <end position="229"/>
    </location>
</feature>
<gene>
    <name evidence="2" type="ORF">PIBRA_LOCUS10472</name>
</gene>
<accession>A0A9P0TQM3</accession>
<proteinExistence type="predicted"/>
<dbReference type="AlphaFoldDB" id="A0A9P0TQM3"/>
<evidence type="ECO:0000256" key="1">
    <source>
        <dbReference type="SAM" id="MobiDB-lite"/>
    </source>
</evidence>
<feature type="compositionally biased region" description="Polar residues" evidence="1">
    <location>
        <begin position="210"/>
        <end position="220"/>
    </location>
</feature>
<sequence length="229" mass="25572">MALIWTFDRRDSTSADGSAAPIKKTYGLQPPNLYTASLCAFQANSSTLRLMSQLMHADYLSSLRNMVRNLQPSPTARHNSKQYTFIFKDLATSSHVFLRDCTVGGALKPAYSGPHKVIQRGDKVFKILVHGKQGSKNTQLVDYSSTDSDTQKVEILGEPCRLDATIKRPVIYSSESDVSLTDEAFIMNQSVQFQSLSYLNSSSEDENRDPLTNQQEQGSPTKKKKHLMQ</sequence>
<reference evidence="2" key="1">
    <citation type="submission" date="2022-05" db="EMBL/GenBank/DDBJ databases">
        <authorList>
            <person name="Okamura Y."/>
        </authorList>
    </citation>
    <scope>NUCLEOTIDE SEQUENCE</scope>
</reference>
<organism evidence="2 3">
    <name type="scientific">Pieris brassicae</name>
    <name type="common">White butterfly</name>
    <name type="synonym">Large white butterfly</name>
    <dbReference type="NCBI Taxonomy" id="7116"/>
    <lineage>
        <taxon>Eukaryota</taxon>
        <taxon>Metazoa</taxon>
        <taxon>Ecdysozoa</taxon>
        <taxon>Arthropoda</taxon>
        <taxon>Hexapoda</taxon>
        <taxon>Insecta</taxon>
        <taxon>Pterygota</taxon>
        <taxon>Neoptera</taxon>
        <taxon>Endopterygota</taxon>
        <taxon>Lepidoptera</taxon>
        <taxon>Glossata</taxon>
        <taxon>Ditrysia</taxon>
        <taxon>Papilionoidea</taxon>
        <taxon>Pieridae</taxon>
        <taxon>Pierinae</taxon>
        <taxon>Pieris</taxon>
    </lineage>
</organism>